<keyword evidence="12" id="KW-0961">Cell wall biogenesis/degradation</keyword>
<keyword evidence="16" id="KW-0472">Membrane</keyword>
<evidence type="ECO:0000259" key="18">
    <source>
        <dbReference type="Pfam" id="PF00912"/>
    </source>
</evidence>
<dbReference type="GO" id="GO:0071555">
    <property type="term" value="P:cell wall organization"/>
    <property type="evidence" value="ECO:0007669"/>
    <property type="project" value="UniProtKB-KW"/>
</dbReference>
<dbReference type="Pfam" id="PF00905">
    <property type="entry name" value="Transpeptidase"/>
    <property type="match status" value="1"/>
</dbReference>
<dbReference type="STRING" id="665467.SAMN02982931_03954"/>
<keyword evidence="16" id="KW-1133">Transmembrane helix</keyword>
<dbReference type="GO" id="GO:0009002">
    <property type="term" value="F:serine-type D-Ala-D-Ala carboxypeptidase activity"/>
    <property type="evidence" value="ECO:0007669"/>
    <property type="project" value="UniProtKB-EC"/>
</dbReference>
<dbReference type="Gene3D" id="3.40.710.10">
    <property type="entry name" value="DD-peptidase/beta-lactamase superfamily"/>
    <property type="match status" value="1"/>
</dbReference>
<reference evidence="19 20" key="1">
    <citation type="submission" date="2016-10" db="EMBL/GenBank/DDBJ databases">
        <authorList>
            <person name="de Groot N.N."/>
        </authorList>
    </citation>
    <scope>NUCLEOTIDE SEQUENCE [LARGE SCALE GENOMIC DNA]</scope>
    <source>
        <strain evidence="19 20">ATCC 35022</strain>
    </source>
</reference>
<dbReference type="InterPro" id="IPR036950">
    <property type="entry name" value="PBP_transglycosylase"/>
</dbReference>
<keyword evidence="10" id="KW-0573">Peptidoglycan synthesis</keyword>
<evidence type="ECO:0000256" key="8">
    <source>
        <dbReference type="ARBA" id="ARBA00022801"/>
    </source>
</evidence>
<protein>
    <submittedName>
        <fullName evidence="19">Penicillin-binding protein 1A</fullName>
    </submittedName>
</protein>
<feature type="compositionally biased region" description="Low complexity" evidence="15">
    <location>
        <begin position="41"/>
        <end position="56"/>
    </location>
</feature>
<gene>
    <name evidence="19" type="ORF">SAMN02982931_03954</name>
</gene>
<evidence type="ECO:0000256" key="11">
    <source>
        <dbReference type="ARBA" id="ARBA00023268"/>
    </source>
</evidence>
<accession>A0A1G6E0R8</accession>
<feature type="region of interest" description="Disordered" evidence="15">
    <location>
        <begin position="1"/>
        <end position="100"/>
    </location>
</feature>
<keyword evidence="4" id="KW-0121">Carboxypeptidase</keyword>
<dbReference type="GO" id="GO:0008955">
    <property type="term" value="F:peptidoglycan glycosyltransferase activity"/>
    <property type="evidence" value="ECO:0007669"/>
    <property type="project" value="UniProtKB-EC"/>
</dbReference>
<comment type="similarity">
    <text evidence="3">In the N-terminal section; belongs to the glycosyltransferase 51 family.</text>
</comment>
<evidence type="ECO:0000259" key="17">
    <source>
        <dbReference type="Pfam" id="PF00905"/>
    </source>
</evidence>
<comment type="pathway">
    <text evidence="1">Cell wall biogenesis; peptidoglycan biosynthesis.</text>
</comment>
<evidence type="ECO:0000256" key="14">
    <source>
        <dbReference type="ARBA" id="ARBA00049902"/>
    </source>
</evidence>
<dbReference type="AlphaFoldDB" id="A0A1G6E0R8"/>
<dbReference type="InterPro" id="IPR050396">
    <property type="entry name" value="Glycosyltr_51/Transpeptidase"/>
</dbReference>
<evidence type="ECO:0000256" key="15">
    <source>
        <dbReference type="SAM" id="MobiDB-lite"/>
    </source>
</evidence>
<dbReference type="Pfam" id="PF00912">
    <property type="entry name" value="Transgly"/>
    <property type="match status" value="1"/>
</dbReference>
<dbReference type="PANTHER" id="PTHR32282">
    <property type="entry name" value="BINDING PROTEIN TRANSPEPTIDASE, PUTATIVE-RELATED"/>
    <property type="match status" value="1"/>
</dbReference>
<evidence type="ECO:0000256" key="6">
    <source>
        <dbReference type="ARBA" id="ARBA00022676"/>
    </source>
</evidence>
<evidence type="ECO:0000256" key="3">
    <source>
        <dbReference type="ARBA" id="ARBA00007739"/>
    </source>
</evidence>
<keyword evidence="7" id="KW-0808">Transferase</keyword>
<evidence type="ECO:0000256" key="5">
    <source>
        <dbReference type="ARBA" id="ARBA00022670"/>
    </source>
</evidence>
<dbReference type="PANTHER" id="PTHR32282:SF33">
    <property type="entry name" value="PEPTIDOGLYCAN GLYCOSYLTRANSFERASE"/>
    <property type="match status" value="1"/>
</dbReference>
<evidence type="ECO:0000256" key="13">
    <source>
        <dbReference type="ARBA" id="ARBA00034000"/>
    </source>
</evidence>
<evidence type="ECO:0000256" key="4">
    <source>
        <dbReference type="ARBA" id="ARBA00022645"/>
    </source>
</evidence>
<dbReference type="UniPathway" id="UPA00219"/>
<dbReference type="InterPro" id="IPR012338">
    <property type="entry name" value="Beta-lactam/transpept-like"/>
</dbReference>
<evidence type="ECO:0000313" key="19">
    <source>
        <dbReference type="EMBL" id="SDB50595.1"/>
    </source>
</evidence>
<proteinExistence type="inferred from homology"/>
<evidence type="ECO:0000256" key="9">
    <source>
        <dbReference type="ARBA" id="ARBA00022960"/>
    </source>
</evidence>
<dbReference type="FunFam" id="1.10.3810.10:FF:000001">
    <property type="entry name" value="Penicillin-binding protein 1A"/>
    <property type="match status" value="1"/>
</dbReference>
<sequence>MASKRRQKERVEPKFGGRAKSAGFFGRSKPAAKPPAKRATKAASTKTAAKTRPAAKSTRKPAARPATKAQSKAAAGKVTTFRRKVTPRPTRRGGGRRPPARRGFFAGIARLVRGTVYWSVVATIISVAGLAGVVGYYWSRLPPSSEWTLPARPANVRIVSADGELITNRADTVGQTLMLEEMPPFLPEAVIAIEDRRFRWHFGIDPIGLVRAFAENFSAGRIVQGGSTLTQQLAKNLFLTPERSFERKIQEVVLAVWLEASLSKDEILELYLNRVYLGAGAYGVDAAANRYFGKSARHVTLAEAATLAALLKAPSRYSPIANPTAAEERTHLVLAAMHEQGFIDDREASLAMSQEIRAVRDVAGGSGRYVADWVMDQLPSYVGALDHDVVVETSIDLRMQTLAASALTKTLDTEGPERGASQGGFIAMDPHGAVKALVGGRDYAQSQFNRAIDAHRQPGSAFKPFVYLAALETGMVPETVRIDERVSINGWTPENYTRDYLGPVTLQSALSLSLNTVSAQLAAEVGPQRVANVARRLGVMSPLMATPSIALGTSEVTLLEMTGAFAAFANGGEGVIPHVIERIRTNGGDVLYEREGSGPGQMIHPGHVAMMNAMLEDVVVRGTGKRAAISGWPVAGKTGTSQDFRDAWFIGYTGALVAGVWFGNDNSKPTKKAAGGNLPAIAWQRFMAPALEGQAVVGLPGDYRYMSPVHYPENAIPVVIMGDDGEPLTVAPGTTGSIARAPTNGPQAEPRKGFFRRLFGG</sequence>
<keyword evidence="16" id="KW-0812">Transmembrane</keyword>
<feature type="domain" description="Penicillin-binding protein transpeptidase" evidence="17">
    <location>
        <begin position="423"/>
        <end position="655"/>
    </location>
</feature>
<dbReference type="Gene3D" id="1.10.3810.10">
    <property type="entry name" value="Biosynthetic peptidoglycan transglycosylase-like"/>
    <property type="match status" value="1"/>
</dbReference>
<feature type="domain" description="Glycosyl transferase family 51" evidence="18">
    <location>
        <begin position="168"/>
        <end position="338"/>
    </location>
</feature>
<organism evidence="19 20">
    <name type="scientific">Bauldia litoralis</name>
    <dbReference type="NCBI Taxonomy" id="665467"/>
    <lineage>
        <taxon>Bacteria</taxon>
        <taxon>Pseudomonadati</taxon>
        <taxon>Pseudomonadota</taxon>
        <taxon>Alphaproteobacteria</taxon>
        <taxon>Hyphomicrobiales</taxon>
        <taxon>Kaistiaceae</taxon>
        <taxon>Bauldia</taxon>
    </lineage>
</organism>
<keyword evidence="8" id="KW-0378">Hydrolase</keyword>
<dbReference type="GO" id="GO:0006508">
    <property type="term" value="P:proteolysis"/>
    <property type="evidence" value="ECO:0007669"/>
    <property type="project" value="UniProtKB-KW"/>
</dbReference>
<evidence type="ECO:0000256" key="7">
    <source>
        <dbReference type="ARBA" id="ARBA00022679"/>
    </source>
</evidence>
<dbReference type="GO" id="GO:0030288">
    <property type="term" value="C:outer membrane-bounded periplasmic space"/>
    <property type="evidence" value="ECO:0007669"/>
    <property type="project" value="TreeGrafter"/>
</dbReference>
<evidence type="ECO:0000256" key="2">
    <source>
        <dbReference type="ARBA" id="ARBA00007090"/>
    </source>
</evidence>
<dbReference type="SUPFAM" id="SSF56601">
    <property type="entry name" value="beta-lactamase/transpeptidase-like"/>
    <property type="match status" value="1"/>
</dbReference>
<evidence type="ECO:0000256" key="1">
    <source>
        <dbReference type="ARBA" id="ARBA00004752"/>
    </source>
</evidence>
<feature type="transmembrane region" description="Helical" evidence="16">
    <location>
        <begin position="116"/>
        <end position="138"/>
    </location>
</feature>
<dbReference type="Proteomes" id="UP000199071">
    <property type="component" value="Unassembled WGS sequence"/>
</dbReference>
<keyword evidence="6" id="KW-0328">Glycosyltransferase</keyword>
<dbReference type="GO" id="GO:0008658">
    <property type="term" value="F:penicillin binding"/>
    <property type="evidence" value="ECO:0007669"/>
    <property type="project" value="InterPro"/>
</dbReference>
<comment type="catalytic activity">
    <reaction evidence="14">
        <text>[GlcNAc-(1-&gt;4)-Mur2Ac(oyl-L-Ala-gamma-D-Glu-L-Lys-D-Ala-D-Ala)](n)-di-trans,octa-cis-undecaprenyl diphosphate + beta-D-GlcNAc-(1-&gt;4)-Mur2Ac(oyl-L-Ala-gamma-D-Glu-L-Lys-D-Ala-D-Ala)-di-trans,octa-cis-undecaprenyl diphosphate = [GlcNAc-(1-&gt;4)-Mur2Ac(oyl-L-Ala-gamma-D-Glu-L-Lys-D-Ala-D-Ala)](n+1)-di-trans,octa-cis-undecaprenyl diphosphate + di-trans,octa-cis-undecaprenyl diphosphate + H(+)</text>
        <dbReference type="Rhea" id="RHEA:23708"/>
        <dbReference type="Rhea" id="RHEA-COMP:9602"/>
        <dbReference type="Rhea" id="RHEA-COMP:9603"/>
        <dbReference type="ChEBI" id="CHEBI:15378"/>
        <dbReference type="ChEBI" id="CHEBI:58405"/>
        <dbReference type="ChEBI" id="CHEBI:60033"/>
        <dbReference type="ChEBI" id="CHEBI:78435"/>
        <dbReference type="EC" id="2.4.99.28"/>
    </reaction>
</comment>
<keyword evidence="20" id="KW-1185">Reference proteome</keyword>
<dbReference type="GO" id="GO:0008360">
    <property type="term" value="P:regulation of cell shape"/>
    <property type="evidence" value="ECO:0007669"/>
    <property type="project" value="UniProtKB-KW"/>
</dbReference>
<evidence type="ECO:0000256" key="12">
    <source>
        <dbReference type="ARBA" id="ARBA00023316"/>
    </source>
</evidence>
<dbReference type="InterPro" id="IPR001460">
    <property type="entry name" value="PCN-bd_Tpept"/>
</dbReference>
<dbReference type="EMBL" id="FMXQ01000009">
    <property type="protein sequence ID" value="SDB50595.1"/>
    <property type="molecule type" value="Genomic_DNA"/>
</dbReference>
<evidence type="ECO:0000256" key="10">
    <source>
        <dbReference type="ARBA" id="ARBA00022984"/>
    </source>
</evidence>
<dbReference type="NCBIfam" id="TIGR02074">
    <property type="entry name" value="PBP_1a_fam"/>
    <property type="match status" value="1"/>
</dbReference>
<dbReference type="RefSeq" id="WP_210185649.1">
    <property type="nucleotide sequence ID" value="NZ_FMXQ01000009.1"/>
</dbReference>
<name>A0A1G6E0R8_9HYPH</name>
<feature type="compositionally biased region" description="Basic residues" evidence="15">
    <location>
        <begin position="80"/>
        <end position="100"/>
    </location>
</feature>
<dbReference type="SUPFAM" id="SSF53955">
    <property type="entry name" value="Lysozyme-like"/>
    <property type="match status" value="1"/>
</dbReference>
<evidence type="ECO:0000313" key="20">
    <source>
        <dbReference type="Proteomes" id="UP000199071"/>
    </source>
</evidence>
<keyword evidence="9" id="KW-0133">Cell shape</keyword>
<evidence type="ECO:0000256" key="16">
    <source>
        <dbReference type="SAM" id="Phobius"/>
    </source>
</evidence>
<dbReference type="InterPro" id="IPR001264">
    <property type="entry name" value="Glyco_trans_51"/>
</dbReference>
<dbReference type="GO" id="GO:0009252">
    <property type="term" value="P:peptidoglycan biosynthetic process"/>
    <property type="evidence" value="ECO:0007669"/>
    <property type="project" value="UniProtKB-UniPathway"/>
</dbReference>
<dbReference type="InterPro" id="IPR023346">
    <property type="entry name" value="Lysozyme-like_dom_sf"/>
</dbReference>
<keyword evidence="11" id="KW-0511">Multifunctional enzyme</keyword>
<keyword evidence="5" id="KW-0645">Protease</keyword>
<comment type="catalytic activity">
    <reaction evidence="13">
        <text>Preferential cleavage: (Ac)2-L-Lys-D-Ala-|-D-Ala. Also transpeptidation of peptidyl-alanyl moieties that are N-acyl substituents of D-alanine.</text>
        <dbReference type="EC" id="3.4.16.4"/>
    </reaction>
</comment>
<comment type="similarity">
    <text evidence="2">In the C-terminal section; belongs to the transpeptidase family.</text>
</comment>